<evidence type="ECO:0000313" key="3">
    <source>
        <dbReference type="Proteomes" id="UP001212152"/>
    </source>
</evidence>
<reference evidence="2" key="1">
    <citation type="submission" date="2020-05" db="EMBL/GenBank/DDBJ databases">
        <title>Phylogenomic resolution of chytrid fungi.</title>
        <authorList>
            <person name="Stajich J.E."/>
            <person name="Amses K."/>
            <person name="Simmons R."/>
            <person name="Seto K."/>
            <person name="Myers J."/>
            <person name="Bonds A."/>
            <person name="Quandt C.A."/>
            <person name="Barry K."/>
            <person name="Liu P."/>
            <person name="Grigoriev I."/>
            <person name="Longcore J.E."/>
            <person name="James T.Y."/>
        </authorList>
    </citation>
    <scope>NUCLEOTIDE SEQUENCE</scope>
    <source>
        <strain evidence="2">JEL0379</strain>
    </source>
</reference>
<organism evidence="2 3">
    <name type="scientific">Geranomyces variabilis</name>
    <dbReference type="NCBI Taxonomy" id="109894"/>
    <lineage>
        <taxon>Eukaryota</taxon>
        <taxon>Fungi</taxon>
        <taxon>Fungi incertae sedis</taxon>
        <taxon>Chytridiomycota</taxon>
        <taxon>Chytridiomycota incertae sedis</taxon>
        <taxon>Chytridiomycetes</taxon>
        <taxon>Spizellomycetales</taxon>
        <taxon>Powellomycetaceae</taxon>
        <taxon>Geranomyces</taxon>
    </lineage>
</organism>
<gene>
    <name evidence="2" type="ORF">HDU87_001122</name>
</gene>
<sequence>MTLDILSATSLKPTRALPLRLAESFPDSEGITGRNMQKQEESLTAAFDAYATIFSQLVEDHALLLKSPGEAMMLVYSKNSELLRTIADALATPTLPKARAAEAWVLPGCRGGLLGDSIDLAPLPAPREVTDCVLEYNRDELPARVAGLFRSNSRRGTPTFENFKWGIVVPAGWLHVQKVEGISGDMLPGGNWINKYRKKLELNADDVNGHCAAIGAHTDGFTTPIGSHVFCYEASKWWLKKEGRSRRFHFILPLCPAHNSSSAVMKIKPNFPMLMVNSLHGSKGEGDWTRANATLNEPIAVAASENTPPAERHKSEPFYKLNRFNDWQTSTVAQQVKVQSNLTRIKSNLEHLKRGGVFQRDGCAQDHAGEEEARLPHVRRNT</sequence>
<feature type="region of interest" description="Disordered" evidence="1">
    <location>
        <begin position="363"/>
        <end position="382"/>
    </location>
</feature>
<proteinExistence type="predicted"/>
<evidence type="ECO:0000256" key="1">
    <source>
        <dbReference type="SAM" id="MobiDB-lite"/>
    </source>
</evidence>
<name>A0AAD5TNR8_9FUNG</name>
<evidence type="ECO:0000313" key="2">
    <source>
        <dbReference type="EMBL" id="KAJ3181512.1"/>
    </source>
</evidence>
<keyword evidence="3" id="KW-1185">Reference proteome</keyword>
<comment type="caution">
    <text evidence="2">The sequence shown here is derived from an EMBL/GenBank/DDBJ whole genome shotgun (WGS) entry which is preliminary data.</text>
</comment>
<dbReference type="AlphaFoldDB" id="A0AAD5TNR8"/>
<dbReference type="Proteomes" id="UP001212152">
    <property type="component" value="Unassembled WGS sequence"/>
</dbReference>
<accession>A0AAD5TNR8</accession>
<protein>
    <submittedName>
        <fullName evidence="2">Uncharacterized protein</fullName>
    </submittedName>
</protein>
<feature type="compositionally biased region" description="Basic and acidic residues" evidence="1">
    <location>
        <begin position="363"/>
        <end position="375"/>
    </location>
</feature>
<dbReference type="EMBL" id="JADGJQ010000012">
    <property type="protein sequence ID" value="KAJ3181512.1"/>
    <property type="molecule type" value="Genomic_DNA"/>
</dbReference>